<evidence type="ECO:0000313" key="2">
    <source>
        <dbReference type="Proteomes" id="UP000730161"/>
    </source>
</evidence>
<protein>
    <recommendedName>
        <fullName evidence="3">Coenzyme F430 synthase</fullName>
    </recommendedName>
</protein>
<accession>A0A8J7WAP5</accession>
<dbReference type="InterPro" id="IPR036565">
    <property type="entry name" value="Mur-like_cat_sf"/>
</dbReference>
<dbReference type="GO" id="GO:0005524">
    <property type="term" value="F:ATP binding"/>
    <property type="evidence" value="ECO:0007669"/>
    <property type="project" value="InterPro"/>
</dbReference>
<organism evidence="1 2">
    <name type="scientific">Methanocalculus chunghsingensis</name>
    <dbReference type="NCBI Taxonomy" id="156457"/>
    <lineage>
        <taxon>Archaea</taxon>
        <taxon>Methanobacteriati</taxon>
        <taxon>Methanobacteriota</taxon>
        <taxon>Stenosarchaea group</taxon>
        <taxon>Methanomicrobia</taxon>
        <taxon>Methanomicrobiales</taxon>
        <taxon>Methanocalculaceae</taxon>
        <taxon>Methanocalculus</taxon>
    </lineage>
</organism>
<dbReference type="NCBIfam" id="NF033197">
    <property type="entry name" value="F430_CfbE"/>
    <property type="match status" value="1"/>
</dbReference>
<evidence type="ECO:0008006" key="3">
    <source>
        <dbReference type="Google" id="ProtNLM"/>
    </source>
</evidence>
<dbReference type="AlphaFoldDB" id="A0A8J7WAP5"/>
<name>A0A8J7WAP5_9EURY</name>
<gene>
    <name evidence="1" type="ORF">RJ53_07855</name>
</gene>
<sequence>MRLLVLDTTHGGETLSTALAEEGHIVDCVDVYYERDGIPPETAQRRSYSACIAPVHLDPAYLLLHLGLPVITHHQAAGLLLGSDLPHPFIEITGERGKTTTAYALAHLMAGAGILHTSSGDIRYPEKTLLGRYSITPANIIRPVQEARRLDGWCIAESSLGVSGRGDLGILTSPGDYRIAAGRRSALEAKLRHLSTCRQLLLPEGICVDHPDAHTVGEITSSEGTTISYSYDGIEGSFDHPLLMLEGYRLPLLTATAAGCLLGIDPVLLRSFEALPGRMKTRYENGCLIVDASNSGTTKDTTIEAARYARQIERGADLHLIIGQDAHAVCENFADDDIIAAISAIEPGDLTIVTLDEPSELLSRYPAGRRAASLEAAMQTTEKRADTIILLAVKTWR</sequence>
<dbReference type="Proteomes" id="UP000730161">
    <property type="component" value="Unassembled WGS sequence"/>
</dbReference>
<keyword evidence="2" id="KW-1185">Reference proteome</keyword>
<comment type="caution">
    <text evidence="1">The sequence shown here is derived from an EMBL/GenBank/DDBJ whole genome shotgun (WGS) entry which is preliminary data.</text>
</comment>
<dbReference type="EMBL" id="JWHL01000012">
    <property type="protein sequence ID" value="MBR1369410.1"/>
    <property type="molecule type" value="Genomic_DNA"/>
</dbReference>
<proteinExistence type="predicted"/>
<dbReference type="SUPFAM" id="SSF53623">
    <property type="entry name" value="MurD-like peptide ligases, catalytic domain"/>
    <property type="match status" value="1"/>
</dbReference>
<reference evidence="1" key="1">
    <citation type="submission" date="2014-12" db="EMBL/GenBank/DDBJ databases">
        <authorList>
            <person name="Huang H.-H."/>
            <person name="Chen S.-C."/>
            <person name="Lai M.-C."/>
        </authorList>
    </citation>
    <scope>NUCLEOTIDE SEQUENCE</scope>
    <source>
        <strain evidence="1">K1F9705b</strain>
    </source>
</reference>
<evidence type="ECO:0000313" key="1">
    <source>
        <dbReference type="EMBL" id="MBR1369410.1"/>
    </source>
</evidence>